<dbReference type="PANTHER" id="PTHR45228">
    <property type="entry name" value="CYCLIC DI-GMP PHOSPHODIESTERASE TM_0186-RELATED"/>
    <property type="match status" value="1"/>
</dbReference>
<dbReference type="InterPro" id="IPR052020">
    <property type="entry name" value="Cyclic_di-GMP/3'3'-cGAMP_PDE"/>
</dbReference>
<accession>A0A432Y745</accession>
<dbReference type="AlphaFoldDB" id="A0A432Y745"/>
<dbReference type="Pfam" id="PF13487">
    <property type="entry name" value="HD_5"/>
    <property type="match status" value="1"/>
</dbReference>
<dbReference type="Gene3D" id="2.40.10.220">
    <property type="entry name" value="predicted glycosyltransferase like domains"/>
    <property type="match status" value="1"/>
</dbReference>
<dbReference type="Pfam" id="PF07238">
    <property type="entry name" value="PilZ"/>
    <property type="match status" value="1"/>
</dbReference>
<sequence length="548" mass="61308">MATYLEALGQPGVAALRLESGNTEEHPLVVADEETDVHLVFEFTAIRDVVPALRAGAKFTVFGYTSGGFVRTEPMKVKGFESKDGRLFGTVDWPEQIEVKQRRASFRATLRVGMEVGVYLRSSDHEGDETVELQGDLRDLSADGCLAEFSIYDGASKVLPNQSTVIELYFPNGRTLELMAGVRHVRTDNDRKVLAVGFEFQNVDQELHKELWNFVKEIERESSRSAGGGDNRTPSELFRVKDPETTKLGRRRSHDYPTPTAKRLATIAGYLDSQMILLKQEGVFDPYQLSVQTDHLLDLLKEDREGVLFALHCLYRESRWVQHGIAVAARLGDLLYSMKVPHTVLKAATAAAMVHDLGKGVINQDIWRATTLSRPMYLDMQDHVPQVLDAAKKIKWLAPAIRDNVIGQVNERLDGSGYPQHLKGEAIGQLARAAMVVDAMDAMQRSRPDRAAVHAISALAQLQAVSGRYDPIWIERYLNRFGRLPIGSLLKFEGGVLAWVVGLDRHNRVERLRLTPHKNHPDHKLGELIQGSKLRELGSIRDVLVVDD</sequence>
<dbReference type="GO" id="GO:0035438">
    <property type="term" value="F:cyclic-di-GMP binding"/>
    <property type="evidence" value="ECO:0007669"/>
    <property type="project" value="InterPro"/>
</dbReference>
<evidence type="ECO:0000259" key="2">
    <source>
        <dbReference type="PROSITE" id="PS51832"/>
    </source>
</evidence>
<dbReference type="EMBL" id="PIPX01000001">
    <property type="protein sequence ID" value="RUO56763.1"/>
    <property type="molecule type" value="Genomic_DNA"/>
</dbReference>
<dbReference type="InterPro" id="IPR009875">
    <property type="entry name" value="PilZ_domain"/>
</dbReference>
<dbReference type="SUPFAM" id="SSF141371">
    <property type="entry name" value="PilZ domain-like"/>
    <property type="match status" value="1"/>
</dbReference>
<protein>
    <recommendedName>
        <fullName evidence="2">HD-GYP domain-containing protein</fullName>
    </recommendedName>
</protein>
<gene>
    <name evidence="3" type="ORF">CWI70_08525</name>
</gene>
<evidence type="ECO:0000313" key="4">
    <source>
        <dbReference type="Proteomes" id="UP000287649"/>
    </source>
</evidence>
<dbReference type="InterPro" id="IPR037522">
    <property type="entry name" value="HD_GYP_dom"/>
</dbReference>
<feature type="region of interest" description="Disordered" evidence="1">
    <location>
        <begin position="223"/>
        <end position="257"/>
    </location>
</feature>
<dbReference type="PROSITE" id="PS51832">
    <property type="entry name" value="HD_GYP"/>
    <property type="match status" value="1"/>
</dbReference>
<dbReference type="CDD" id="cd00077">
    <property type="entry name" value="HDc"/>
    <property type="match status" value="1"/>
</dbReference>
<keyword evidence="4" id="KW-1185">Reference proteome</keyword>
<dbReference type="InterPro" id="IPR003607">
    <property type="entry name" value="HD/PDEase_dom"/>
</dbReference>
<dbReference type="PANTHER" id="PTHR45228:SF4">
    <property type="entry name" value="LIPOPROTEIN"/>
    <property type="match status" value="1"/>
</dbReference>
<comment type="caution">
    <text evidence="3">The sequence shown here is derived from an EMBL/GenBank/DDBJ whole genome shotgun (WGS) entry which is preliminary data.</text>
</comment>
<evidence type="ECO:0000313" key="3">
    <source>
        <dbReference type="EMBL" id="RUO56763.1"/>
    </source>
</evidence>
<name>A0A432Y745_9GAMM</name>
<dbReference type="Proteomes" id="UP000287649">
    <property type="component" value="Unassembled WGS sequence"/>
</dbReference>
<dbReference type="GO" id="GO:0008081">
    <property type="term" value="F:phosphoric diester hydrolase activity"/>
    <property type="evidence" value="ECO:0007669"/>
    <property type="project" value="UniProtKB-ARBA"/>
</dbReference>
<dbReference type="Gene3D" id="1.10.3210.10">
    <property type="entry name" value="Hypothetical protein af1432"/>
    <property type="match status" value="1"/>
</dbReference>
<reference evidence="4" key="1">
    <citation type="journal article" date="2018" name="Front. Microbiol.">
        <title>Genome-Based Analysis Reveals the Taxonomy and Diversity of the Family Idiomarinaceae.</title>
        <authorList>
            <person name="Liu Y."/>
            <person name="Lai Q."/>
            <person name="Shao Z."/>
        </authorList>
    </citation>
    <scope>NUCLEOTIDE SEQUENCE [LARGE SCALE GENOMIC DNA]</scope>
    <source>
        <strain evidence="4">PO-M2</strain>
    </source>
</reference>
<proteinExistence type="predicted"/>
<evidence type="ECO:0000256" key="1">
    <source>
        <dbReference type="SAM" id="MobiDB-lite"/>
    </source>
</evidence>
<dbReference type="SUPFAM" id="SSF109604">
    <property type="entry name" value="HD-domain/PDEase-like"/>
    <property type="match status" value="1"/>
</dbReference>
<feature type="domain" description="HD-GYP" evidence="2">
    <location>
        <begin position="300"/>
        <end position="493"/>
    </location>
</feature>
<feature type="compositionally biased region" description="Basic and acidic residues" evidence="1">
    <location>
        <begin position="238"/>
        <end position="247"/>
    </location>
</feature>
<organism evidence="3 4">
    <name type="scientific">Pseudidiomarina homiensis</name>
    <dbReference type="NCBI Taxonomy" id="364198"/>
    <lineage>
        <taxon>Bacteria</taxon>
        <taxon>Pseudomonadati</taxon>
        <taxon>Pseudomonadota</taxon>
        <taxon>Gammaproteobacteria</taxon>
        <taxon>Alteromonadales</taxon>
        <taxon>Idiomarinaceae</taxon>
        <taxon>Pseudidiomarina</taxon>
    </lineage>
</organism>